<evidence type="ECO:0000313" key="2">
    <source>
        <dbReference type="Proteomes" id="UP001157502"/>
    </source>
</evidence>
<name>A0ACC2FNM6_DALPE</name>
<gene>
    <name evidence="1" type="ORF">DPEC_G00267250</name>
</gene>
<dbReference type="Proteomes" id="UP001157502">
    <property type="component" value="Chromosome 24"/>
</dbReference>
<accession>A0ACC2FNM6</accession>
<organism evidence="1 2">
    <name type="scientific">Dallia pectoralis</name>
    <name type="common">Alaska blackfish</name>
    <dbReference type="NCBI Taxonomy" id="75939"/>
    <lineage>
        <taxon>Eukaryota</taxon>
        <taxon>Metazoa</taxon>
        <taxon>Chordata</taxon>
        <taxon>Craniata</taxon>
        <taxon>Vertebrata</taxon>
        <taxon>Euteleostomi</taxon>
        <taxon>Actinopterygii</taxon>
        <taxon>Neopterygii</taxon>
        <taxon>Teleostei</taxon>
        <taxon>Protacanthopterygii</taxon>
        <taxon>Esociformes</taxon>
        <taxon>Umbridae</taxon>
        <taxon>Dallia</taxon>
    </lineage>
</organism>
<reference evidence="1" key="1">
    <citation type="submission" date="2021-05" db="EMBL/GenBank/DDBJ databases">
        <authorList>
            <person name="Pan Q."/>
            <person name="Jouanno E."/>
            <person name="Zahm M."/>
            <person name="Klopp C."/>
            <person name="Cabau C."/>
            <person name="Louis A."/>
            <person name="Berthelot C."/>
            <person name="Parey E."/>
            <person name="Roest Crollius H."/>
            <person name="Montfort J."/>
            <person name="Robinson-Rechavi M."/>
            <person name="Bouchez O."/>
            <person name="Lampietro C."/>
            <person name="Lopez Roques C."/>
            <person name="Donnadieu C."/>
            <person name="Postlethwait J."/>
            <person name="Bobe J."/>
            <person name="Dillon D."/>
            <person name="Chandos A."/>
            <person name="von Hippel F."/>
            <person name="Guiguen Y."/>
        </authorList>
    </citation>
    <scope>NUCLEOTIDE SEQUENCE</scope>
    <source>
        <strain evidence="1">YG-Jan2019</strain>
    </source>
</reference>
<comment type="caution">
    <text evidence="1">The sequence shown here is derived from an EMBL/GenBank/DDBJ whole genome shotgun (WGS) entry which is preliminary data.</text>
</comment>
<sequence length="1005" mass="113150">MLTALSADRRKHSVSRAHAQNNAKQIAGVDNTSGAINVQLLMDYLDPEEQLLRHARNGDLPGIQKLLMSKIKEAAKIDINCKGKSKSNLGWTPLHLASYFGHRAVVEELLKAGADVNLPNNVGDTPLHKAAFTGRKEVVMLLLLYDACATVINGTAQIPKDVTQNVEIKSMLEAAERTEERKLEEKLLEAAREGDLFTISQLLNRKKPLDINCCDLLGNTPLHCAAYRGNKLCAIKLLKNGARNDIKNKNDQTVFDLANNTEMKQILESNKGVTHNARMFEGALWKSSRFFAWRSYWVVLQDGVLSWYSKQSEAAANVRRHGCKPLTQAHCLIKSKDLCFFTVKCFDDSVHHFKVSPANDPEATRKRWLDAIEEHSAYSTHYCSQDQGSEEDEEEVMSLGELTESLQSAEACHQKLEKEVSSFLILVKEEGSLADKLPPIMLQKMKVVCEMSSETCSNLNHCLSLFSRQDGVRSLKLEQEVEKTKILSEALQTLATEHHDLEQSLVKGSTPRSVLSEDEFYDAVSDSGSENSVSGFETVASHSFDEDEIVTAQFSSSKACSPTSMSQEDHHGNEESPPNGIVRHRASLPAPMFSRNDFSIWSILRKCIGMELSKITMPVIFNEPLSFLQRLTEYMEHTYLIHQANDSSNSIERMKCVAAFAVSAVASQWERTGKPFNPLLGETYELVREDLGFRLISEQVSHHPPVSAFHAEGLKKDFVFHGSIYPKLKFWGKSVEAEPKGIITLELPKYNEAYTWTNPTCCVHNIIVGQLWIEQYGSMEVINHKTGERCCLNFKPCGLFGKELHKVEGYILDKSKKKVCSLYGKWTECMYIIDSAALEAHRKSGKSTEEKKSGKQGSGEETEDIPLPETDTVEVIAGSQLLWRIAPRPENSAEMYSFTSFAMQLNELDKDMEGIIPKTDCRLRPDIRAMENGEIDLASEEKKRLEDKQRAARKTRSKSDDECKKIPALGPRWFYQGQNPHNGSQDWLFSSGYWDRNYPLLPDIY</sequence>
<keyword evidence="2" id="KW-1185">Reference proteome</keyword>
<dbReference type="EMBL" id="CM055751">
    <property type="protein sequence ID" value="KAJ7992937.1"/>
    <property type="molecule type" value="Genomic_DNA"/>
</dbReference>
<proteinExistence type="predicted"/>
<protein>
    <submittedName>
        <fullName evidence="1">Uncharacterized protein</fullName>
    </submittedName>
</protein>
<evidence type="ECO:0000313" key="1">
    <source>
        <dbReference type="EMBL" id="KAJ7992937.1"/>
    </source>
</evidence>